<evidence type="ECO:0000256" key="3">
    <source>
        <dbReference type="SAM" id="MobiDB-lite"/>
    </source>
</evidence>
<evidence type="ECO:0000313" key="6">
    <source>
        <dbReference type="Proteomes" id="UP000032180"/>
    </source>
</evidence>
<evidence type="ECO:0000313" key="5">
    <source>
        <dbReference type="EnsemblPlants" id="LPERR03G35750.1"/>
    </source>
</evidence>
<dbReference type="PANTHER" id="PTHR31917">
    <property type="entry name" value="AGENET DOMAIN-CONTAINING PROTEIN-RELATED"/>
    <property type="match status" value="1"/>
</dbReference>
<dbReference type="HOGENOM" id="CLU_007138_0_0_1"/>
<accession>A0A0D9W1P1</accession>
<evidence type="ECO:0000259" key="4">
    <source>
        <dbReference type="SMART" id="SM00743"/>
    </source>
</evidence>
<keyword evidence="2" id="KW-0341">Growth regulation</keyword>
<dbReference type="PANTHER" id="PTHR31917:SF147">
    <property type="entry name" value="AGENET DOMAIN-CONTAINING PROTEIN"/>
    <property type="match status" value="1"/>
</dbReference>
<keyword evidence="1" id="KW-0813">Transport</keyword>
<reference evidence="6" key="2">
    <citation type="submission" date="2013-12" db="EMBL/GenBank/DDBJ databases">
        <authorList>
            <person name="Yu Y."/>
            <person name="Lee S."/>
            <person name="de Baynast K."/>
            <person name="Wissotski M."/>
            <person name="Liu L."/>
            <person name="Talag J."/>
            <person name="Goicoechea J."/>
            <person name="Angelova A."/>
            <person name="Jetty R."/>
            <person name="Kudrna D."/>
            <person name="Golser W."/>
            <person name="Rivera L."/>
            <person name="Zhang J."/>
            <person name="Wing R."/>
        </authorList>
    </citation>
    <scope>NUCLEOTIDE SEQUENCE</scope>
</reference>
<feature type="compositionally biased region" description="Polar residues" evidence="3">
    <location>
        <begin position="453"/>
        <end position="463"/>
    </location>
</feature>
<sequence>MGRGPSKKREEEALVFAIGAEVEVGSTDDDTGFSFYEGTVEAHLSGGYVVAEGGGCGREFVRAADVRPRPPRLDSPPEGFAMHAMVEAFHNHRWCSGVVTALPLPPARRRMYTVAFPTTREVMDFHEAALRPLQVFHRRRWLPPAHLLQDVESSAFKEGSLVEVSRSPESFGESWNPATVLKVIGSTNFLVQYRHVGGDGELITEIVDYQYIRPSRAIFCMDSKYRFSVSSHVEVFYKGSWWPATVLESSNGEFGKMYTVKLKNCRTGMDGVECVDKLTVENKVLRTQFDWDGRKWIRCVTKEKKPVNKRPPLTSRKKPITTDLALSNDSDEIRDKTMPYFDKMLKTSNVQQPINPLMSVCDGRDKTKDLSCSYPGGTIKQQNAVLALASQTSLPLQSSITGSGRLKYDASLTLGSPTELSSSQMDVMPSVPQSGDLQVSLFGMFGQLRTIQQSPLSRMQSPSPGVCRIEGSKKASTDEEKQSIDEGCSLISSARNSFNFGSFAGIDMSRKRKECVSFQAPKELGMDPKTTKKSRVDKRIEGTYNIAAVFDEPMFDNVVPNQSSVNENCQNNKKDGMYKVDHEANVVELDSTAESGQSMDDSTIPRLSSFGMSQYIDAEHDNSLIISNNVQDTPISKHATRTPDSCHPLIQKFLHVHENIMADQPSESLATIVELPFVKTSPMWAQIESMEIFSNVPQRPNFRQLQQHLPELREGMALGLMVSFNNLAESIKKLNVDDDNAVFEDKMKCISLLEADGFNVRRLRSRLETLLGLKNSWSEIQDMMNQSEKKIAQEQIDSQQRCTEINMLSMVVQQLELHAHLFRCIKHRIISQQMSHAVETSRLNVQASKLKQSSLSTEQQFSSVVAAPW</sequence>
<dbReference type="Proteomes" id="UP000032180">
    <property type="component" value="Chromosome 3"/>
</dbReference>
<protein>
    <recommendedName>
        <fullName evidence="4">Agenet domain-containing protein</fullName>
    </recommendedName>
</protein>
<feature type="compositionally biased region" description="Basic and acidic residues" evidence="3">
    <location>
        <begin position="470"/>
        <end position="482"/>
    </location>
</feature>
<dbReference type="InterPro" id="IPR014002">
    <property type="entry name" value="Agenet_dom_plant"/>
</dbReference>
<feature type="region of interest" description="Disordered" evidence="3">
    <location>
        <begin position="453"/>
        <end position="482"/>
    </location>
</feature>
<dbReference type="eggNOG" id="ENOG502QTQX">
    <property type="taxonomic scope" value="Eukaryota"/>
</dbReference>
<reference evidence="5" key="3">
    <citation type="submission" date="2015-04" db="UniProtKB">
        <authorList>
            <consortium name="EnsemblPlants"/>
        </authorList>
    </citation>
    <scope>IDENTIFICATION</scope>
</reference>
<evidence type="ECO:0000256" key="1">
    <source>
        <dbReference type="ARBA" id="ARBA00022448"/>
    </source>
</evidence>
<dbReference type="EnsemblPlants" id="LPERR03G35750.1">
    <property type="protein sequence ID" value="LPERR03G35750.1"/>
    <property type="gene ID" value="LPERR03G35750"/>
</dbReference>
<dbReference type="Pfam" id="PF05641">
    <property type="entry name" value="Agenet"/>
    <property type="match status" value="2"/>
</dbReference>
<dbReference type="AlphaFoldDB" id="A0A0D9W1P1"/>
<keyword evidence="6" id="KW-1185">Reference proteome</keyword>
<feature type="domain" description="Agenet" evidence="4">
    <location>
        <begin position="225"/>
        <end position="293"/>
    </location>
</feature>
<feature type="domain" description="Agenet" evidence="4">
    <location>
        <begin position="78"/>
        <end position="138"/>
    </location>
</feature>
<feature type="domain" description="Agenet" evidence="4">
    <location>
        <begin position="154"/>
        <end position="220"/>
    </location>
</feature>
<feature type="domain" description="Agenet" evidence="4">
    <location>
        <begin position="14"/>
        <end position="74"/>
    </location>
</feature>
<organism evidence="5 6">
    <name type="scientific">Leersia perrieri</name>
    <dbReference type="NCBI Taxonomy" id="77586"/>
    <lineage>
        <taxon>Eukaryota</taxon>
        <taxon>Viridiplantae</taxon>
        <taxon>Streptophyta</taxon>
        <taxon>Embryophyta</taxon>
        <taxon>Tracheophyta</taxon>
        <taxon>Spermatophyta</taxon>
        <taxon>Magnoliopsida</taxon>
        <taxon>Liliopsida</taxon>
        <taxon>Poales</taxon>
        <taxon>Poaceae</taxon>
        <taxon>BOP clade</taxon>
        <taxon>Oryzoideae</taxon>
        <taxon>Oryzeae</taxon>
        <taxon>Oryzinae</taxon>
        <taxon>Leersia</taxon>
    </lineage>
</organism>
<dbReference type="Pfam" id="PF05266">
    <property type="entry name" value="DUF724"/>
    <property type="match status" value="1"/>
</dbReference>
<dbReference type="InterPro" id="IPR007930">
    <property type="entry name" value="DUF724"/>
</dbReference>
<dbReference type="STRING" id="77586.A0A0D9W1P1"/>
<evidence type="ECO:0000256" key="2">
    <source>
        <dbReference type="ARBA" id="ARBA00022604"/>
    </source>
</evidence>
<dbReference type="Gramene" id="LPERR03G35750.1">
    <property type="protein sequence ID" value="LPERR03G35750.1"/>
    <property type="gene ID" value="LPERR03G35750"/>
</dbReference>
<proteinExistence type="predicted"/>
<reference evidence="5 6" key="1">
    <citation type="submission" date="2012-08" db="EMBL/GenBank/DDBJ databases">
        <title>Oryza genome evolution.</title>
        <authorList>
            <person name="Wing R.A."/>
        </authorList>
    </citation>
    <scope>NUCLEOTIDE SEQUENCE</scope>
</reference>
<dbReference type="SMART" id="SM00743">
    <property type="entry name" value="Agenet"/>
    <property type="match status" value="4"/>
</dbReference>
<name>A0A0D9W1P1_9ORYZ</name>
<dbReference type="InterPro" id="IPR008395">
    <property type="entry name" value="Agenet-like_dom"/>
</dbReference>